<dbReference type="SUPFAM" id="SSF52266">
    <property type="entry name" value="SGNH hydrolase"/>
    <property type="match status" value="1"/>
</dbReference>
<dbReference type="EMBL" id="JACJIA010000001">
    <property type="protein sequence ID" value="MBA8948893.1"/>
    <property type="molecule type" value="Genomic_DNA"/>
</dbReference>
<comment type="caution">
    <text evidence="3">The sequence shown here is derived from an EMBL/GenBank/DDBJ whole genome shotgun (WGS) entry which is preliminary data.</text>
</comment>
<evidence type="ECO:0000256" key="1">
    <source>
        <dbReference type="SAM" id="MobiDB-lite"/>
    </source>
</evidence>
<dbReference type="Gene3D" id="3.40.50.1110">
    <property type="entry name" value="SGNH hydrolase"/>
    <property type="match status" value="1"/>
</dbReference>
<organism evidence="3 4">
    <name type="scientific">Actinomadura namibiensis</name>
    <dbReference type="NCBI Taxonomy" id="182080"/>
    <lineage>
        <taxon>Bacteria</taxon>
        <taxon>Bacillati</taxon>
        <taxon>Actinomycetota</taxon>
        <taxon>Actinomycetes</taxon>
        <taxon>Streptosporangiales</taxon>
        <taxon>Thermomonosporaceae</taxon>
        <taxon>Actinomadura</taxon>
    </lineage>
</organism>
<name>A0A7W3LIX4_ACTNM</name>
<evidence type="ECO:0000313" key="4">
    <source>
        <dbReference type="Proteomes" id="UP000572680"/>
    </source>
</evidence>
<feature type="region of interest" description="Disordered" evidence="1">
    <location>
        <begin position="325"/>
        <end position="345"/>
    </location>
</feature>
<feature type="domain" description="SGNH hydrolase-type esterase" evidence="2">
    <location>
        <begin position="162"/>
        <end position="349"/>
    </location>
</feature>
<sequence>MTTWTAAYRSAMVSPFESMTLVHGPRGFADQTVRQVVRVRGEGERLRVRFSNLYGARPLVVGRVVAGGAAVTFGGGARVTVGVGEEAVSDPFAFPLKGEADLTVSAYLPEETGPATYHPFALRTTWIAPGDGDAPGGEESESGFFLSGVDVAAEAGRPVVAAFGDSLTDGVGTTPGADRRYPDVLARLVPAASVVNLGIAGNRLVSDEFGERGVARFAREVPAVPGVTHAVVQVGLNDIGMPVVFDVPPVTFDELTAGYRAIAGTAARHGITAVVATVTPFGGAQPPGVDLAAEEALRRRLNAWLRANEAGFAAVADLDAALRDPADPSALRPDHDSGDHLHPDDAGAEAMAETVARALGI</sequence>
<dbReference type="PANTHER" id="PTHR43784">
    <property type="entry name" value="GDSL-LIKE LIPASE/ACYLHYDROLASE, PUTATIVE (AFU_ORTHOLOGUE AFUA_2G00820)-RELATED"/>
    <property type="match status" value="1"/>
</dbReference>
<dbReference type="Proteomes" id="UP000572680">
    <property type="component" value="Unassembled WGS sequence"/>
</dbReference>
<accession>A0A7W3LIX4</accession>
<protein>
    <submittedName>
        <fullName evidence="3">Lysophospholipase L1-like esterase</fullName>
    </submittedName>
</protein>
<proteinExistence type="predicted"/>
<dbReference type="Pfam" id="PF13472">
    <property type="entry name" value="Lipase_GDSL_2"/>
    <property type="match status" value="1"/>
</dbReference>
<gene>
    <name evidence="3" type="ORF">HNR61_000491</name>
</gene>
<dbReference type="InterPro" id="IPR036514">
    <property type="entry name" value="SGNH_hydro_sf"/>
</dbReference>
<dbReference type="RefSeq" id="WP_182841449.1">
    <property type="nucleotide sequence ID" value="NZ_BAAALP010000006.1"/>
</dbReference>
<evidence type="ECO:0000259" key="2">
    <source>
        <dbReference type="Pfam" id="PF13472"/>
    </source>
</evidence>
<dbReference type="AlphaFoldDB" id="A0A7W3LIX4"/>
<dbReference type="InterPro" id="IPR013830">
    <property type="entry name" value="SGNH_hydro"/>
</dbReference>
<dbReference type="PANTHER" id="PTHR43784:SF2">
    <property type="entry name" value="GDSL-LIKE LIPASE_ACYLHYDROLASE, PUTATIVE (AFU_ORTHOLOGUE AFUA_2G00820)-RELATED"/>
    <property type="match status" value="1"/>
</dbReference>
<reference evidence="3 4" key="1">
    <citation type="submission" date="2020-08" db="EMBL/GenBank/DDBJ databases">
        <title>Genomic Encyclopedia of Type Strains, Phase IV (KMG-IV): sequencing the most valuable type-strain genomes for metagenomic binning, comparative biology and taxonomic classification.</title>
        <authorList>
            <person name="Goeker M."/>
        </authorList>
    </citation>
    <scope>NUCLEOTIDE SEQUENCE [LARGE SCALE GENOMIC DNA]</scope>
    <source>
        <strain evidence="3 4">DSM 44197</strain>
    </source>
</reference>
<evidence type="ECO:0000313" key="3">
    <source>
        <dbReference type="EMBL" id="MBA8948893.1"/>
    </source>
</evidence>
<keyword evidence="4" id="KW-1185">Reference proteome</keyword>
<dbReference type="InterPro" id="IPR053140">
    <property type="entry name" value="GDSL_Rv0518-like"/>
</dbReference>